<comment type="subcellular location">
    <subcellularLocation>
        <location evidence="1">Cell envelope</location>
    </subcellularLocation>
</comment>
<dbReference type="EMBL" id="SDMR01000015">
    <property type="protein sequence ID" value="TBT94282.1"/>
    <property type="molecule type" value="Genomic_DNA"/>
</dbReference>
<sequence>MKNSNATAIRAVVAGVVILALAGAGAAFAFGGGLPKPAADYSLTKATTGSITQTWSGTGTVARSNQAVLTFGSSGVVSEIKVKIGDAVAAGDVVATIDPTQLELSAVIARAGVQQAQAQLDTDQAAASGTTTSAAASAASGTASALAGLQAQLQTLSAKLAAANAASATDKAAAAAATLAKQKLVAGLVAALASTDCTATFAAGVSPGPGPVPPPSPTPSPIASPSPSLSASPTPSATPSDTASPSPSATPTDTPSPSATATPSPSTTPSSSPLATTLATPPSGPTAAQVTGCRALLEKVVAAAEASAPQPGGASSPSTAGSASAPAGAGSTTRPTTSAASGTAAAASSSSSSTKATGAAAGVGAQSSEVKVANDKVALLQAQQNLATAQAAVESASLTSPIAGRVAAISLVNGQAAGTKSVTVIGEGAATVSTTVPLSVRPLINTGLKATVSVPGSTASLVGSVTQVNLLATAGSASGSPTYGAVVTVDDPQNLLFGGGIAAVSVALGSVDGVTVLPGSAVTPTGTGTGTVQVPGTDGSAAARTVTVTTGATGQGLVQILSGVNAGDTVILADRSAAVPANSNQRAGSARSTTATAASSAAPTPAATPTR</sequence>
<evidence type="ECO:0000313" key="6">
    <source>
        <dbReference type="Proteomes" id="UP000291933"/>
    </source>
</evidence>
<keyword evidence="2" id="KW-0175">Coiled coil</keyword>
<feature type="signal peptide" evidence="4">
    <location>
        <begin position="1"/>
        <end position="29"/>
    </location>
</feature>
<protein>
    <submittedName>
        <fullName evidence="5">HlyD family efflux transporter periplasmic adaptor subunit</fullName>
    </submittedName>
</protein>
<feature type="chain" id="PRO_5021000044" evidence="4">
    <location>
        <begin position="30"/>
        <end position="611"/>
    </location>
</feature>
<evidence type="ECO:0000256" key="3">
    <source>
        <dbReference type="SAM" id="MobiDB-lite"/>
    </source>
</evidence>
<dbReference type="InterPro" id="IPR050465">
    <property type="entry name" value="UPF0194_transport"/>
</dbReference>
<dbReference type="Proteomes" id="UP000291933">
    <property type="component" value="Unassembled WGS sequence"/>
</dbReference>
<evidence type="ECO:0000313" key="5">
    <source>
        <dbReference type="EMBL" id="TBT94282.1"/>
    </source>
</evidence>
<name>A0A4Q9KIN8_PROTD</name>
<dbReference type="RefSeq" id="WP_131172671.1">
    <property type="nucleotide sequence ID" value="NZ_FXTL01000015.1"/>
</dbReference>
<gene>
    <name evidence="5" type="ORF">ET996_11320</name>
</gene>
<evidence type="ECO:0000256" key="1">
    <source>
        <dbReference type="ARBA" id="ARBA00004196"/>
    </source>
</evidence>
<reference evidence="5 6" key="1">
    <citation type="submission" date="2019-01" db="EMBL/GenBank/DDBJ databases">
        <title>Lactibacter flavus gen. nov., sp. nov., a novel bacterium of the family Propionibacteriaceae isolated from raw milk and dairy products.</title>
        <authorList>
            <person name="Huptas C."/>
            <person name="Wenning M."/>
            <person name="Breitenwieser F."/>
            <person name="Doll E."/>
            <person name="Von Neubeck M."/>
            <person name="Busse H.-J."/>
            <person name="Scherer S."/>
        </authorList>
    </citation>
    <scope>NUCLEOTIDE SEQUENCE [LARGE SCALE GENOMIC DNA]</scope>
    <source>
        <strain evidence="5 6">DSM 22130</strain>
    </source>
</reference>
<dbReference type="AlphaFoldDB" id="A0A4Q9KIN8"/>
<dbReference type="Gene3D" id="2.40.50.100">
    <property type="match status" value="1"/>
</dbReference>
<feature type="compositionally biased region" description="Low complexity" evidence="3">
    <location>
        <begin position="586"/>
        <end position="611"/>
    </location>
</feature>
<dbReference type="PANTHER" id="PTHR32347:SF23">
    <property type="entry name" value="BLL5650 PROTEIN"/>
    <property type="match status" value="1"/>
</dbReference>
<evidence type="ECO:0000256" key="2">
    <source>
        <dbReference type="ARBA" id="ARBA00023054"/>
    </source>
</evidence>
<evidence type="ECO:0000256" key="4">
    <source>
        <dbReference type="SAM" id="SignalP"/>
    </source>
</evidence>
<feature type="compositionally biased region" description="Pro residues" evidence="3">
    <location>
        <begin position="208"/>
        <end position="224"/>
    </location>
</feature>
<accession>A0A4Q9KIN8</accession>
<feature type="compositionally biased region" description="Low complexity" evidence="3">
    <location>
        <begin position="225"/>
        <end position="288"/>
    </location>
</feature>
<dbReference type="Gene3D" id="2.40.420.20">
    <property type="match status" value="1"/>
</dbReference>
<proteinExistence type="predicted"/>
<organism evidence="5 6">
    <name type="scientific">Propioniciclava tarda</name>
    <dbReference type="NCBI Taxonomy" id="433330"/>
    <lineage>
        <taxon>Bacteria</taxon>
        <taxon>Bacillati</taxon>
        <taxon>Actinomycetota</taxon>
        <taxon>Actinomycetes</taxon>
        <taxon>Propionibacteriales</taxon>
        <taxon>Propionibacteriaceae</taxon>
        <taxon>Propioniciclava</taxon>
    </lineage>
</organism>
<feature type="region of interest" description="Disordered" evidence="3">
    <location>
        <begin position="308"/>
        <end position="356"/>
    </location>
</feature>
<keyword evidence="4" id="KW-0732">Signal</keyword>
<dbReference type="PANTHER" id="PTHR32347">
    <property type="entry name" value="EFFLUX SYSTEM COMPONENT YKNX-RELATED"/>
    <property type="match status" value="1"/>
</dbReference>
<dbReference type="GO" id="GO:0030313">
    <property type="term" value="C:cell envelope"/>
    <property type="evidence" value="ECO:0007669"/>
    <property type="project" value="UniProtKB-SubCell"/>
</dbReference>
<feature type="region of interest" description="Disordered" evidence="3">
    <location>
        <begin position="579"/>
        <end position="611"/>
    </location>
</feature>
<keyword evidence="6" id="KW-1185">Reference proteome</keyword>
<dbReference type="Gene3D" id="1.10.287.470">
    <property type="entry name" value="Helix hairpin bin"/>
    <property type="match status" value="1"/>
</dbReference>
<comment type="caution">
    <text evidence="5">The sequence shown here is derived from an EMBL/GenBank/DDBJ whole genome shotgun (WGS) entry which is preliminary data.</text>
</comment>
<feature type="region of interest" description="Disordered" evidence="3">
    <location>
        <begin position="208"/>
        <end position="289"/>
    </location>
</feature>